<keyword evidence="3" id="KW-1185">Reference proteome</keyword>
<evidence type="ECO:0000313" key="3">
    <source>
        <dbReference type="Proteomes" id="UP001459277"/>
    </source>
</evidence>
<evidence type="ECO:0000313" key="2">
    <source>
        <dbReference type="EMBL" id="KAL0009003.1"/>
    </source>
</evidence>
<protein>
    <recommendedName>
        <fullName evidence="4">Myb/SANT-like domain-containing protein</fullName>
    </recommendedName>
</protein>
<accession>A0AAW2DEE4</accession>
<sequence>MLVDIVVELDPDDTWIRGVFTEPLWELITQTLNEQTGLDFITPNVIRRFRKIVHRLVSNWCSSKGNPKAQNLRKKGCPNYDKLKQLFAPSTGTGALQIFSNTPALDSDEERALEEEMANEANPTNLEDDDCYTPNLDSIPRREEDTTVDGQTQRANKHPMQEPSVKGKKVSKKGDRVSDMTTALKEYTAMTKERFSGKRGKASGGSDQFAKSAIGGDPCSLGKAIQILNQYEDLDNKSYVEISMALQQKEHRVVFIGMPEHRRKTWMDEIVNPSHD</sequence>
<evidence type="ECO:0000256" key="1">
    <source>
        <dbReference type="SAM" id="MobiDB-lite"/>
    </source>
</evidence>
<dbReference type="AlphaFoldDB" id="A0AAW2DEE4"/>
<dbReference type="InterPro" id="IPR045026">
    <property type="entry name" value="LIMYB"/>
</dbReference>
<gene>
    <name evidence="2" type="ORF">SO802_010505</name>
</gene>
<evidence type="ECO:0008006" key="4">
    <source>
        <dbReference type="Google" id="ProtNLM"/>
    </source>
</evidence>
<dbReference type="EMBL" id="JAZDWU010000003">
    <property type="protein sequence ID" value="KAL0009003.1"/>
    <property type="molecule type" value="Genomic_DNA"/>
</dbReference>
<organism evidence="2 3">
    <name type="scientific">Lithocarpus litseifolius</name>
    <dbReference type="NCBI Taxonomy" id="425828"/>
    <lineage>
        <taxon>Eukaryota</taxon>
        <taxon>Viridiplantae</taxon>
        <taxon>Streptophyta</taxon>
        <taxon>Embryophyta</taxon>
        <taxon>Tracheophyta</taxon>
        <taxon>Spermatophyta</taxon>
        <taxon>Magnoliopsida</taxon>
        <taxon>eudicotyledons</taxon>
        <taxon>Gunneridae</taxon>
        <taxon>Pentapetalae</taxon>
        <taxon>rosids</taxon>
        <taxon>fabids</taxon>
        <taxon>Fagales</taxon>
        <taxon>Fagaceae</taxon>
        <taxon>Lithocarpus</taxon>
    </lineage>
</organism>
<proteinExistence type="predicted"/>
<comment type="caution">
    <text evidence="2">The sequence shown here is derived from an EMBL/GenBank/DDBJ whole genome shotgun (WGS) entry which is preliminary data.</text>
</comment>
<dbReference type="PANTHER" id="PTHR47584">
    <property type="match status" value="1"/>
</dbReference>
<name>A0AAW2DEE4_9ROSI</name>
<dbReference type="Proteomes" id="UP001459277">
    <property type="component" value="Unassembled WGS sequence"/>
</dbReference>
<feature type="region of interest" description="Disordered" evidence="1">
    <location>
        <begin position="112"/>
        <end position="176"/>
    </location>
</feature>
<dbReference type="PANTHER" id="PTHR47584:SF14">
    <property type="entry name" value="L10-INTERACTING MYB DOMAIN-CONTAINING PROTEIN-LIKE"/>
    <property type="match status" value="1"/>
</dbReference>
<reference evidence="2 3" key="1">
    <citation type="submission" date="2024-01" db="EMBL/GenBank/DDBJ databases">
        <title>A telomere-to-telomere, gap-free genome of sweet tea (Lithocarpus litseifolius).</title>
        <authorList>
            <person name="Zhou J."/>
        </authorList>
    </citation>
    <scope>NUCLEOTIDE SEQUENCE [LARGE SCALE GENOMIC DNA]</scope>
    <source>
        <strain evidence="2">Zhou-2022a</strain>
        <tissue evidence="2">Leaf</tissue>
    </source>
</reference>